<dbReference type="Proteomes" id="UP000005408">
    <property type="component" value="Unassembled WGS sequence"/>
</dbReference>
<evidence type="ECO:0000313" key="6">
    <source>
        <dbReference type="EnsemblMetazoa" id="G10654.2:cds"/>
    </source>
</evidence>
<keyword evidence="3" id="KW-1133">Transmembrane helix</keyword>
<evidence type="ECO:0000256" key="4">
    <source>
        <dbReference type="SAM" id="SignalP"/>
    </source>
</evidence>
<dbReference type="AlphaFoldDB" id="A0A8W8HR24"/>
<feature type="transmembrane region" description="Helical" evidence="3">
    <location>
        <begin position="246"/>
        <end position="268"/>
    </location>
</feature>
<evidence type="ECO:0000256" key="2">
    <source>
        <dbReference type="PROSITE-ProRule" id="PRU00447"/>
    </source>
</evidence>
<evidence type="ECO:0000256" key="1">
    <source>
        <dbReference type="ARBA" id="ARBA00022703"/>
    </source>
</evidence>
<dbReference type="Gene3D" id="3.10.20.10">
    <property type="match status" value="3"/>
</dbReference>
<protein>
    <recommendedName>
        <fullName evidence="5">CIDE-N domain-containing protein</fullName>
    </recommendedName>
</protein>
<feature type="signal peptide" evidence="4">
    <location>
        <begin position="1"/>
        <end position="17"/>
    </location>
</feature>
<evidence type="ECO:0000256" key="3">
    <source>
        <dbReference type="SAM" id="Phobius"/>
    </source>
</evidence>
<dbReference type="PANTHER" id="PTHR12306:SF15">
    <property type="entry name" value="DNAATION FACTOR-RELATED PROTEIN 1, ISOFORM B-RELATED"/>
    <property type="match status" value="1"/>
</dbReference>
<feature type="chain" id="PRO_5036500216" description="CIDE-N domain-containing protein" evidence="4">
    <location>
        <begin position="18"/>
        <end position="638"/>
    </location>
</feature>
<feature type="domain" description="CIDE-N" evidence="5">
    <location>
        <begin position="397"/>
        <end position="471"/>
    </location>
</feature>
<evidence type="ECO:0000313" key="7">
    <source>
        <dbReference type="Proteomes" id="UP000005408"/>
    </source>
</evidence>
<dbReference type="EnsemblMetazoa" id="G10654.2">
    <property type="protein sequence ID" value="G10654.2:cds"/>
    <property type="gene ID" value="G10654"/>
</dbReference>
<dbReference type="PANTHER" id="PTHR12306">
    <property type="entry name" value="CELL DEATH ACTIVATOR CIDE"/>
    <property type="match status" value="1"/>
</dbReference>
<dbReference type="SMART" id="SM00266">
    <property type="entry name" value="CAD"/>
    <property type="match status" value="2"/>
</dbReference>
<accession>A0A8W8HR24</accession>
<dbReference type="GO" id="GO:0006915">
    <property type="term" value="P:apoptotic process"/>
    <property type="evidence" value="ECO:0007669"/>
    <property type="project" value="UniProtKB-UniRule"/>
</dbReference>
<sequence>MIRVSLLLMFMLAVRISENCKTNPCPVEVDKNKVSGLVSSKTIATPIVSYICNDGKFKAEISCLTNDYMVNGSTQSVCDGRKWSPPLPRNSKPLPKDHKWEYIGGGLGGGAVVTIVVIVIVSVVCCRSKVRPEVKSSNTPWKMIRVGLLLMFRLAVCISENCQTNPCPVEVDKNKVSGLVSGKTIVTPIISYSCNGGKFKARISCLTDDYMVNGSTKSVCEGKKWSPPLPGNCIAKPLPKDHKWEYIGGGLGGGAMLIIVVIVIVSVVCYRSKLRSEKKKEEMRRMKRFGSHTLGPNGERLDGRIMASIDLDLSLHKVWTCKRTRKKFFYADTLQELLAKAGSDFGCQGNVRLVMEEDGTQIDSDETLRACAGRVMLLLGDNEVWQPEVGLYDSHVNRLTFEVYSYDRKVRKLILADSIKDLKYQGSASLGYSVTSVCLEEDGTLIDTDRILCSCSTKTLMLLGAEHAWRGSPRGLISFPSSADISSYPNSTSDQFEMGMFKVWSNDRSMKKVVFAENVVDLHIKASKALGLRTPIVVTLENDETHEITDDNDLMANSGKVLIIRENTAETTFNEPVYHDPNPPSMYHQRQSWSGHQNGVYGMHGARPNSQYALLQNQRLSTDQDIYDRFSSNASYRA</sequence>
<name>A0A8W8HR24_MAGGI</name>
<dbReference type="SUPFAM" id="SSF54277">
    <property type="entry name" value="CAD &amp; PB1 domains"/>
    <property type="match status" value="3"/>
</dbReference>
<keyword evidence="1 2" id="KW-0053">Apoptosis</keyword>
<keyword evidence="4" id="KW-0732">Signal</keyword>
<dbReference type="InterPro" id="IPR003508">
    <property type="entry name" value="CIDE-N_dom"/>
</dbReference>
<evidence type="ECO:0000259" key="5">
    <source>
        <dbReference type="PROSITE" id="PS51135"/>
    </source>
</evidence>
<organism evidence="6 7">
    <name type="scientific">Magallana gigas</name>
    <name type="common">Pacific oyster</name>
    <name type="synonym">Crassostrea gigas</name>
    <dbReference type="NCBI Taxonomy" id="29159"/>
    <lineage>
        <taxon>Eukaryota</taxon>
        <taxon>Metazoa</taxon>
        <taxon>Spiralia</taxon>
        <taxon>Lophotrochozoa</taxon>
        <taxon>Mollusca</taxon>
        <taxon>Bivalvia</taxon>
        <taxon>Autobranchia</taxon>
        <taxon>Pteriomorphia</taxon>
        <taxon>Ostreida</taxon>
        <taxon>Ostreoidea</taxon>
        <taxon>Ostreidae</taxon>
        <taxon>Magallana</taxon>
    </lineage>
</organism>
<dbReference type="PROSITE" id="PS51135">
    <property type="entry name" value="CIDE_N"/>
    <property type="match status" value="2"/>
</dbReference>
<reference evidence="6" key="1">
    <citation type="submission" date="2022-08" db="UniProtKB">
        <authorList>
            <consortium name="EnsemblMetazoa"/>
        </authorList>
    </citation>
    <scope>IDENTIFICATION</scope>
    <source>
        <strain evidence="6">05x7-T-G4-1.051#20</strain>
    </source>
</reference>
<dbReference type="Pfam" id="PF02017">
    <property type="entry name" value="CIDE-N"/>
    <property type="match status" value="3"/>
</dbReference>
<keyword evidence="7" id="KW-1185">Reference proteome</keyword>
<feature type="domain" description="CIDE-N" evidence="5">
    <location>
        <begin position="312"/>
        <end position="387"/>
    </location>
</feature>
<feature type="transmembrane region" description="Helical" evidence="3">
    <location>
        <begin position="102"/>
        <end position="126"/>
    </location>
</feature>
<keyword evidence="3" id="KW-0812">Transmembrane</keyword>
<proteinExistence type="predicted"/>
<keyword evidence="3" id="KW-0472">Membrane</keyword>
<dbReference type="GO" id="GO:0042981">
    <property type="term" value="P:regulation of apoptotic process"/>
    <property type="evidence" value="ECO:0007669"/>
    <property type="project" value="TreeGrafter"/>
</dbReference>